<name>I4VMW7_9GAMM</name>
<sequence>MSIPTSIAPAREFRQAQTAPTSGFSPTSEAEKINTAPVTLVLPAALSANKYWRPVNIGKHITIVPTSEAKAYRHEVAMLARKAGVHLTRGRVALTVRMYPARPQDWAKRAAKDPDGWDDTVRSIDLDNALKVLLDALKNIAFEDDSWVRRIDAERCEPDEHGARVVVTISPIVREAIAPGLFA</sequence>
<dbReference type="eggNOG" id="COG4570">
    <property type="taxonomic scope" value="Bacteria"/>
</dbReference>
<feature type="region of interest" description="Disordered" evidence="1">
    <location>
        <begin position="1"/>
        <end position="30"/>
    </location>
</feature>
<reference evidence="2 3" key="1">
    <citation type="journal article" date="2012" name="J. Bacteriol.">
        <title>Genome sequences for six rhodanobacter strains, isolated from soils and the terrestrial subsurface, with variable denitrification capabilities.</title>
        <authorList>
            <person name="Kostka J.E."/>
            <person name="Green S.J."/>
            <person name="Rishishwar L."/>
            <person name="Prakash O."/>
            <person name="Katz L.S."/>
            <person name="Marino-Ramirez L."/>
            <person name="Jordan I.K."/>
            <person name="Munk C."/>
            <person name="Ivanova N."/>
            <person name="Mikhailova N."/>
            <person name="Watson D.B."/>
            <person name="Brown S.D."/>
            <person name="Palumbo A.V."/>
            <person name="Brooks S.C."/>
        </authorList>
    </citation>
    <scope>NUCLEOTIDE SEQUENCE [LARGE SCALE GENOMIC DNA]</scope>
    <source>
        <strain evidence="3">Jip2T</strain>
    </source>
</reference>
<accession>I4VMW7</accession>
<dbReference type="GO" id="GO:0000287">
    <property type="term" value="F:magnesium ion binding"/>
    <property type="evidence" value="ECO:0007669"/>
    <property type="project" value="InterPro"/>
</dbReference>
<dbReference type="OrthoDB" id="73971at2"/>
<dbReference type="GO" id="GO:0006310">
    <property type="term" value="P:DNA recombination"/>
    <property type="evidence" value="ECO:0007669"/>
    <property type="project" value="InterPro"/>
</dbReference>
<dbReference type="Gene3D" id="3.30.1330.70">
    <property type="entry name" value="Holliday junction resolvase RusA"/>
    <property type="match status" value="1"/>
</dbReference>
<dbReference type="Pfam" id="PF05866">
    <property type="entry name" value="RusA"/>
    <property type="match status" value="1"/>
</dbReference>
<organism evidence="2 3">
    <name type="scientific">Rhodanobacter fulvus Jip2</name>
    <dbReference type="NCBI Taxonomy" id="1163408"/>
    <lineage>
        <taxon>Bacteria</taxon>
        <taxon>Pseudomonadati</taxon>
        <taxon>Pseudomonadota</taxon>
        <taxon>Gammaproteobacteria</taxon>
        <taxon>Lysobacterales</taxon>
        <taxon>Rhodanobacteraceae</taxon>
        <taxon>Rhodanobacter</taxon>
    </lineage>
</organism>
<keyword evidence="3" id="KW-1185">Reference proteome</keyword>
<feature type="compositionally biased region" description="Polar residues" evidence="1">
    <location>
        <begin position="15"/>
        <end position="28"/>
    </location>
</feature>
<dbReference type="InterPro" id="IPR036614">
    <property type="entry name" value="RusA-like_sf"/>
</dbReference>
<dbReference type="RefSeq" id="WP_007082118.1">
    <property type="nucleotide sequence ID" value="NZ_AJXU01000051.1"/>
</dbReference>
<proteinExistence type="predicted"/>
<dbReference type="PATRIC" id="fig|1163408.3.peg.2539"/>
<dbReference type="GO" id="GO:0006281">
    <property type="term" value="P:DNA repair"/>
    <property type="evidence" value="ECO:0007669"/>
    <property type="project" value="InterPro"/>
</dbReference>
<dbReference type="AlphaFoldDB" id="I4VMW7"/>
<dbReference type="Proteomes" id="UP000004210">
    <property type="component" value="Unassembled WGS sequence"/>
</dbReference>
<dbReference type="SUPFAM" id="SSF103084">
    <property type="entry name" value="Holliday junction resolvase RusA"/>
    <property type="match status" value="1"/>
</dbReference>
<protein>
    <submittedName>
        <fullName evidence="2">Endodeoxyribonuclease RusA</fullName>
    </submittedName>
</protein>
<evidence type="ECO:0000313" key="2">
    <source>
        <dbReference type="EMBL" id="EIL88558.1"/>
    </source>
</evidence>
<comment type="caution">
    <text evidence="2">The sequence shown here is derived from an EMBL/GenBank/DDBJ whole genome shotgun (WGS) entry which is preliminary data.</text>
</comment>
<evidence type="ECO:0000256" key="1">
    <source>
        <dbReference type="SAM" id="MobiDB-lite"/>
    </source>
</evidence>
<evidence type="ECO:0000313" key="3">
    <source>
        <dbReference type="Proteomes" id="UP000004210"/>
    </source>
</evidence>
<dbReference type="STRING" id="1163408.UU9_12443"/>
<dbReference type="EMBL" id="AJXU01000051">
    <property type="protein sequence ID" value="EIL88558.1"/>
    <property type="molecule type" value="Genomic_DNA"/>
</dbReference>
<gene>
    <name evidence="2" type="ORF">UU9_12443</name>
</gene>
<dbReference type="InterPro" id="IPR008822">
    <property type="entry name" value="Endonuclease_RusA-like"/>
</dbReference>